<feature type="transmembrane region" description="Helical" evidence="2">
    <location>
        <begin position="49"/>
        <end position="67"/>
    </location>
</feature>
<keyword evidence="2" id="KW-0472">Membrane</keyword>
<gene>
    <name evidence="3" type="ORF">HU200_043307</name>
</gene>
<evidence type="ECO:0000313" key="4">
    <source>
        <dbReference type="Proteomes" id="UP000636709"/>
    </source>
</evidence>
<proteinExistence type="predicted"/>
<protein>
    <submittedName>
        <fullName evidence="3">Uncharacterized protein</fullName>
    </submittedName>
</protein>
<keyword evidence="4" id="KW-1185">Reference proteome</keyword>
<keyword evidence="2" id="KW-0812">Transmembrane</keyword>
<organism evidence="3 4">
    <name type="scientific">Digitaria exilis</name>
    <dbReference type="NCBI Taxonomy" id="1010633"/>
    <lineage>
        <taxon>Eukaryota</taxon>
        <taxon>Viridiplantae</taxon>
        <taxon>Streptophyta</taxon>
        <taxon>Embryophyta</taxon>
        <taxon>Tracheophyta</taxon>
        <taxon>Spermatophyta</taxon>
        <taxon>Magnoliopsida</taxon>
        <taxon>Liliopsida</taxon>
        <taxon>Poales</taxon>
        <taxon>Poaceae</taxon>
        <taxon>PACMAD clade</taxon>
        <taxon>Panicoideae</taxon>
        <taxon>Panicodae</taxon>
        <taxon>Paniceae</taxon>
        <taxon>Anthephorinae</taxon>
        <taxon>Digitaria</taxon>
    </lineage>
</organism>
<dbReference type="AlphaFoldDB" id="A0A835B676"/>
<dbReference type="EMBL" id="JACEFO010002057">
    <property type="protein sequence ID" value="KAF8687026.1"/>
    <property type="molecule type" value="Genomic_DNA"/>
</dbReference>
<dbReference type="OrthoDB" id="10578260at2759"/>
<accession>A0A835B676</accession>
<keyword evidence="2" id="KW-1133">Transmembrane helix</keyword>
<evidence type="ECO:0000313" key="3">
    <source>
        <dbReference type="EMBL" id="KAF8687026.1"/>
    </source>
</evidence>
<evidence type="ECO:0000256" key="1">
    <source>
        <dbReference type="SAM" id="MobiDB-lite"/>
    </source>
</evidence>
<reference evidence="3" key="1">
    <citation type="submission" date="2020-07" db="EMBL/GenBank/DDBJ databases">
        <title>Genome sequence and genetic diversity analysis of an under-domesticated orphan crop, white fonio (Digitaria exilis).</title>
        <authorList>
            <person name="Bennetzen J.L."/>
            <person name="Chen S."/>
            <person name="Ma X."/>
            <person name="Wang X."/>
            <person name="Yssel A.E.J."/>
            <person name="Chaluvadi S.R."/>
            <person name="Johnson M."/>
            <person name="Gangashetty P."/>
            <person name="Hamidou F."/>
            <person name="Sanogo M.D."/>
            <person name="Zwaenepoel A."/>
            <person name="Wallace J."/>
            <person name="Van De Peer Y."/>
            <person name="Van Deynze A."/>
        </authorList>
    </citation>
    <scope>NUCLEOTIDE SEQUENCE</scope>
    <source>
        <tissue evidence="3">Leaves</tissue>
    </source>
</reference>
<dbReference type="Proteomes" id="UP000636709">
    <property type="component" value="Unassembled WGS sequence"/>
</dbReference>
<sequence>MGVDLGPGFIPPKTKGSSVPMLSAASPSELVVPISESSKQSNLCCIRLFSFRLCCSFLGLFGSWILWLCV</sequence>
<comment type="caution">
    <text evidence="3">The sequence shown here is derived from an EMBL/GenBank/DDBJ whole genome shotgun (WGS) entry which is preliminary data.</text>
</comment>
<feature type="region of interest" description="Disordered" evidence="1">
    <location>
        <begin position="1"/>
        <end position="21"/>
    </location>
</feature>
<evidence type="ECO:0000256" key="2">
    <source>
        <dbReference type="SAM" id="Phobius"/>
    </source>
</evidence>
<name>A0A835B676_9POAL</name>